<dbReference type="Proteomes" id="UP000694523">
    <property type="component" value="Unplaced"/>
</dbReference>
<dbReference type="AlphaFoldDB" id="A0A8C6S7Y2"/>
<dbReference type="PANTHER" id="PTHR16213">
    <property type="entry name" value="SELENOPROTEIN N"/>
    <property type="match status" value="1"/>
</dbReference>
<evidence type="ECO:0000313" key="3">
    <source>
        <dbReference type="Ensembl" id="ENSNMLP00000002299.1"/>
    </source>
</evidence>
<evidence type="ECO:0000313" key="4">
    <source>
        <dbReference type="Proteomes" id="UP000694523"/>
    </source>
</evidence>
<reference evidence="3" key="1">
    <citation type="submission" date="2025-08" db="UniProtKB">
        <authorList>
            <consortium name="Ensembl"/>
        </authorList>
    </citation>
    <scope>IDENTIFICATION</scope>
</reference>
<dbReference type="GO" id="GO:0055074">
    <property type="term" value="P:calcium ion homeostasis"/>
    <property type="evidence" value="ECO:0007669"/>
    <property type="project" value="TreeGrafter"/>
</dbReference>
<feature type="compositionally biased region" description="Basic and acidic residues" evidence="1">
    <location>
        <begin position="1"/>
        <end position="16"/>
    </location>
</feature>
<proteinExistence type="predicted"/>
<accession>A0A8C6S7Y2</accession>
<name>A0A8C6S7Y2_9GOBI</name>
<dbReference type="Ensembl" id="ENSNMLT00000002649.1">
    <property type="protein sequence ID" value="ENSNMLP00000002299.1"/>
    <property type="gene ID" value="ENSNMLG00000001712.1"/>
</dbReference>
<reference evidence="3" key="2">
    <citation type="submission" date="2025-09" db="UniProtKB">
        <authorList>
            <consortium name="Ensembl"/>
        </authorList>
    </citation>
    <scope>IDENTIFICATION</scope>
</reference>
<feature type="transmembrane region" description="Helical" evidence="2">
    <location>
        <begin position="33"/>
        <end position="54"/>
    </location>
</feature>
<dbReference type="PANTHER" id="PTHR16213:SF78">
    <property type="entry name" value="SELENOPROTEIN N"/>
    <property type="match status" value="1"/>
</dbReference>
<feature type="region of interest" description="Disordered" evidence="1">
    <location>
        <begin position="1"/>
        <end position="24"/>
    </location>
</feature>
<keyword evidence="2" id="KW-0472">Membrane</keyword>
<evidence type="ECO:0000256" key="2">
    <source>
        <dbReference type="SAM" id="Phobius"/>
    </source>
</evidence>
<keyword evidence="2" id="KW-0812">Transmembrane</keyword>
<dbReference type="GO" id="GO:0005789">
    <property type="term" value="C:endoplasmic reticulum membrane"/>
    <property type="evidence" value="ECO:0007669"/>
    <property type="project" value="TreeGrafter"/>
</dbReference>
<dbReference type="GO" id="GO:0048741">
    <property type="term" value="P:skeletal muscle fiber development"/>
    <property type="evidence" value="ECO:0007669"/>
    <property type="project" value="TreeGrafter"/>
</dbReference>
<keyword evidence="4" id="KW-1185">Reference proteome</keyword>
<keyword evidence="2" id="KW-1133">Transmembrane helix</keyword>
<organism evidence="3 4">
    <name type="scientific">Neogobius melanostomus</name>
    <name type="common">round goby</name>
    <dbReference type="NCBI Taxonomy" id="47308"/>
    <lineage>
        <taxon>Eukaryota</taxon>
        <taxon>Metazoa</taxon>
        <taxon>Chordata</taxon>
        <taxon>Craniata</taxon>
        <taxon>Vertebrata</taxon>
        <taxon>Euteleostomi</taxon>
        <taxon>Actinopterygii</taxon>
        <taxon>Neopterygii</taxon>
        <taxon>Teleostei</taxon>
        <taxon>Neoteleostei</taxon>
        <taxon>Acanthomorphata</taxon>
        <taxon>Gobiaria</taxon>
        <taxon>Gobiiformes</taxon>
        <taxon>Gobioidei</taxon>
        <taxon>Gobiidae</taxon>
        <taxon>Benthophilinae</taxon>
        <taxon>Neogobiini</taxon>
        <taxon>Neogobius</taxon>
    </lineage>
</organism>
<evidence type="ECO:0000256" key="1">
    <source>
        <dbReference type="SAM" id="MobiDB-lite"/>
    </source>
</evidence>
<protein>
    <submittedName>
        <fullName evidence="3">Selenoprotein N</fullName>
    </submittedName>
</protein>
<sequence length="586" mass="66569">MAADVDKSTQGEDGSRDPGQIGIPRPGTRLGSWVWRGIWVLFIVGAAPLVAYGIKSYQDAQIVKHHEESVRILGTEGLFLFSSLDTDHDFYLSPEEFKPIVEKLTGEHNPLTNYMFFLFLLRNYTPVDVEEIIHDPNGETLTLVAKMQPLQLDSMTKSKDGFLGVSHSSLSGLRSWTSPAQPSSLFSASQFRAFLPPKNKVDVGATWWVIPSELNIFTGYLPNNRYHPPTPKGKEVLIHSLLSMFHLRPFIKSRFAPQGTVACIRASNDFYFDIYFRIHAEFQLNEVPNFPFWFTPGQFTGNIVLSKDGSHVRHFHLYVPNNRSLNVDMEWLYGASESSNMEVDIGFLPQMELMSTGPSTPSIIVDEEGNVIDRKESSHEPIQFVFEDIIWSSEISQEEALHQIEVTYYPFKKVDYLPFSDAFERAEAENKLVHSILLWGDCNNYIEIIPIPVTIVELSLNEGSGRTLRETVLESSPIMALLNQSFISSWSLVKELENLQVCIFLLEKARLHLESYNFPVEMMVALPNGTIVHHINANYFLDQTAMKPEEEGATFSFTGSFEDPSTSTYLHFLRESLEKAKQYLIE</sequence>